<accession>A0A6P3VKU9</accession>
<dbReference type="PANTHER" id="PTHR21682">
    <property type="entry name" value="COILED-COIL DOMAIN-CONTAINING PROTEIN 149"/>
    <property type="match status" value="1"/>
</dbReference>
<dbReference type="KEGG" id="char:105892685"/>
<dbReference type="Proteomes" id="UP000515152">
    <property type="component" value="Chromosome 18"/>
</dbReference>
<dbReference type="AlphaFoldDB" id="A0A6P3VKU9"/>
<keyword evidence="5" id="KW-1185">Reference proteome</keyword>
<keyword evidence="2 3" id="KW-0175">Coiled coil</keyword>
<proteinExistence type="inferred from homology"/>
<reference evidence="6" key="1">
    <citation type="submission" date="2025-08" db="UniProtKB">
        <authorList>
            <consortium name="RefSeq"/>
        </authorList>
    </citation>
    <scope>IDENTIFICATION</scope>
</reference>
<dbReference type="InterPro" id="IPR019179">
    <property type="entry name" value="CC149"/>
</dbReference>
<feature type="coiled-coil region" evidence="3">
    <location>
        <begin position="193"/>
        <end position="227"/>
    </location>
</feature>
<name>A0A6P3VKU9_CLUHA</name>
<dbReference type="RefSeq" id="XP_012674449.2">
    <property type="nucleotide sequence ID" value="XM_012818995.3"/>
</dbReference>
<evidence type="ECO:0000256" key="3">
    <source>
        <dbReference type="SAM" id="Coils"/>
    </source>
</evidence>
<feature type="region of interest" description="Disordered" evidence="4">
    <location>
        <begin position="336"/>
        <end position="408"/>
    </location>
</feature>
<evidence type="ECO:0000256" key="1">
    <source>
        <dbReference type="ARBA" id="ARBA00005872"/>
    </source>
</evidence>
<dbReference type="PANTHER" id="PTHR21682:SF2">
    <property type="entry name" value="COILED-COIL DOMAIN-CONTAINING PROTEIN 149"/>
    <property type="match status" value="1"/>
</dbReference>
<evidence type="ECO:0000256" key="4">
    <source>
        <dbReference type="SAM" id="MobiDB-lite"/>
    </source>
</evidence>
<evidence type="ECO:0000313" key="5">
    <source>
        <dbReference type="Proteomes" id="UP000515152"/>
    </source>
</evidence>
<evidence type="ECO:0000313" key="6">
    <source>
        <dbReference type="RefSeq" id="XP_012674449.2"/>
    </source>
</evidence>
<protein>
    <submittedName>
        <fullName evidence="6">Coiled-coil domain-containing protein 149-like isoform X2</fullName>
    </submittedName>
</protein>
<gene>
    <name evidence="6" type="primary">LOC105892685</name>
</gene>
<sequence length="506" mass="56469">MFLLCKRKLESKKEALLILSKELDCCQQERDQYKLMANQLRETYQRLKKKYHQLIDGDSSLSPEKRNQVSLAQLLIEARERSRLQGEELQDLRQRLAEAQGDNKLLRLTITRQRLGDEEEWLRHFPAHERQELVRQLEEAGLQREKLESSVKCVSDELVDVCAEREAFREKAKRLNLELNRILSGQDTHIIDVDALCTENRYLQERLRQVQEEVALLKATIMKYKNALERMQNPGKSGKAGSGLTGVLSTRQVQELLCEEGSCGLPATPQSIRDLKSVASALLENIQEKTLIIQHHRHTNKILGNRLTELEKKLKTLEVSGFWSLPGRDAIILSDSLRPTTPLQPKPCFSSRDQPITEERKGSEGGSPWRPGSADDACSTPGQGEEPELGQEHRAAPMSNMQKGGACLKTRPPEEVITDRCQPLEEGPSTGLGEGSFLETPECQEEVVTEIHIGGAQHLDTHTGGGANNLDTLTRGGAHNLDTPTGGGAHHLGTPTEGGVKDMDTC</sequence>
<feature type="region of interest" description="Disordered" evidence="4">
    <location>
        <begin position="483"/>
        <end position="506"/>
    </location>
</feature>
<dbReference type="GeneID" id="105892685"/>
<feature type="coiled-coil region" evidence="3">
    <location>
        <begin position="9"/>
        <end position="157"/>
    </location>
</feature>
<organism evidence="5 6">
    <name type="scientific">Clupea harengus</name>
    <name type="common">Atlantic herring</name>
    <dbReference type="NCBI Taxonomy" id="7950"/>
    <lineage>
        <taxon>Eukaryota</taxon>
        <taxon>Metazoa</taxon>
        <taxon>Chordata</taxon>
        <taxon>Craniata</taxon>
        <taxon>Vertebrata</taxon>
        <taxon>Euteleostomi</taxon>
        <taxon>Actinopterygii</taxon>
        <taxon>Neopterygii</taxon>
        <taxon>Teleostei</taxon>
        <taxon>Clupei</taxon>
        <taxon>Clupeiformes</taxon>
        <taxon>Clupeoidei</taxon>
        <taxon>Clupeidae</taxon>
        <taxon>Clupea</taxon>
    </lineage>
</organism>
<dbReference type="Pfam" id="PF09789">
    <property type="entry name" value="CC149"/>
    <property type="match status" value="1"/>
</dbReference>
<comment type="similarity">
    <text evidence="1">Belongs to the CCDC149 family.</text>
</comment>
<evidence type="ECO:0000256" key="2">
    <source>
        <dbReference type="ARBA" id="ARBA00023054"/>
    </source>
</evidence>